<proteinExistence type="inferred from homology"/>
<evidence type="ECO:0000256" key="4">
    <source>
        <dbReference type="ARBA" id="ARBA00022475"/>
    </source>
</evidence>
<dbReference type="Pfam" id="PF01313">
    <property type="entry name" value="Bac_export_3"/>
    <property type="match status" value="1"/>
</dbReference>
<dbReference type="NCBIfam" id="NF004671">
    <property type="entry name" value="PRK06010.1"/>
    <property type="match status" value="1"/>
</dbReference>
<feature type="transmembrane region" description="Helical" evidence="9">
    <location>
        <begin position="51"/>
        <end position="70"/>
    </location>
</feature>
<keyword evidence="5 9" id="KW-0812">Transmembrane</keyword>
<comment type="similarity">
    <text evidence="2 9">Belongs to the FliQ/MopD/SpaQ family.</text>
</comment>
<dbReference type="GO" id="GO:0044780">
    <property type="term" value="P:bacterial-type flagellum assembly"/>
    <property type="evidence" value="ECO:0007669"/>
    <property type="project" value="InterPro"/>
</dbReference>
<accession>A0A1Y2L2J6</accession>
<feature type="transmembrane region" description="Helical" evidence="9">
    <location>
        <begin position="20"/>
        <end position="39"/>
    </location>
</feature>
<evidence type="ECO:0000256" key="9">
    <source>
        <dbReference type="RuleBase" id="RU364090"/>
    </source>
</evidence>
<keyword evidence="4 9" id="KW-1003">Cell membrane</keyword>
<evidence type="ECO:0000256" key="7">
    <source>
        <dbReference type="ARBA" id="ARBA00023136"/>
    </source>
</evidence>
<dbReference type="PANTHER" id="PTHR34040">
    <property type="entry name" value="FLAGELLAR BIOSYNTHETIC PROTEIN FLIQ"/>
    <property type="match status" value="1"/>
</dbReference>
<dbReference type="GO" id="GO:0009425">
    <property type="term" value="C:bacterial-type flagellum basal body"/>
    <property type="evidence" value="ECO:0007669"/>
    <property type="project" value="UniProtKB-SubCell"/>
</dbReference>
<evidence type="ECO:0000313" key="10">
    <source>
        <dbReference type="EMBL" id="OSQ39701.1"/>
    </source>
</evidence>
<keyword evidence="8 9" id="KW-0975">Bacterial flagellum</keyword>
<gene>
    <name evidence="9" type="primary">fliQ</name>
    <name evidence="10" type="ORF">TMES_06975</name>
</gene>
<dbReference type="InterPro" id="IPR006305">
    <property type="entry name" value="FliQ"/>
</dbReference>
<name>A0A1Y2L2J6_9PROT</name>
<evidence type="ECO:0000256" key="6">
    <source>
        <dbReference type="ARBA" id="ARBA00022989"/>
    </source>
</evidence>
<dbReference type="RefSeq" id="WP_085580804.1">
    <property type="nucleotide sequence ID" value="NZ_JFKA01000002.1"/>
</dbReference>
<evidence type="ECO:0000256" key="2">
    <source>
        <dbReference type="ARBA" id="ARBA00006156"/>
    </source>
</evidence>
<comment type="caution">
    <text evidence="10">The sequence shown here is derived from an EMBL/GenBank/DDBJ whole genome shotgun (WGS) entry which is preliminary data.</text>
</comment>
<dbReference type="PANTHER" id="PTHR34040:SF2">
    <property type="entry name" value="FLAGELLAR BIOSYNTHETIC PROTEIN FLIQ"/>
    <property type="match status" value="1"/>
</dbReference>
<evidence type="ECO:0000256" key="3">
    <source>
        <dbReference type="ARBA" id="ARBA00021718"/>
    </source>
</evidence>
<sequence>MNQAEIMDVAYDAVWTLIKVSGPIMLIALGVGLIIALFQALTQIQEMTLTFVPKILVIFISLLVLLPYMMTELIEFTNRMVDHFVGLPN</sequence>
<dbReference type="STRING" id="1293891.TMES_06975"/>
<reference evidence="10 11" key="1">
    <citation type="submission" date="2014-03" db="EMBL/GenBank/DDBJ databases">
        <title>The draft genome sequence of Thalassospira mesophila JCM 18969.</title>
        <authorList>
            <person name="Lai Q."/>
            <person name="Shao Z."/>
        </authorList>
    </citation>
    <scope>NUCLEOTIDE SEQUENCE [LARGE SCALE GENOMIC DNA]</scope>
    <source>
        <strain evidence="10 11">JCM 18969</strain>
    </source>
</reference>
<dbReference type="NCBIfam" id="TIGR01402">
    <property type="entry name" value="fliQ"/>
    <property type="match status" value="1"/>
</dbReference>
<evidence type="ECO:0000256" key="5">
    <source>
        <dbReference type="ARBA" id="ARBA00022692"/>
    </source>
</evidence>
<dbReference type="GO" id="GO:0009306">
    <property type="term" value="P:protein secretion"/>
    <property type="evidence" value="ECO:0007669"/>
    <property type="project" value="InterPro"/>
</dbReference>
<keyword evidence="7 9" id="KW-0472">Membrane</keyword>
<dbReference type="Proteomes" id="UP000193391">
    <property type="component" value="Unassembled WGS sequence"/>
</dbReference>
<keyword evidence="10" id="KW-0966">Cell projection</keyword>
<keyword evidence="10" id="KW-0969">Cilium</keyword>
<dbReference type="EMBL" id="JFKA01000002">
    <property type="protein sequence ID" value="OSQ39701.1"/>
    <property type="molecule type" value="Genomic_DNA"/>
</dbReference>
<evidence type="ECO:0000256" key="1">
    <source>
        <dbReference type="ARBA" id="ARBA00004651"/>
    </source>
</evidence>
<keyword evidence="10" id="KW-0282">Flagellum</keyword>
<dbReference type="InterPro" id="IPR002191">
    <property type="entry name" value="Bac_export_3"/>
</dbReference>
<dbReference type="GO" id="GO:0005886">
    <property type="term" value="C:plasma membrane"/>
    <property type="evidence" value="ECO:0007669"/>
    <property type="project" value="UniProtKB-SubCell"/>
</dbReference>
<organism evidence="10 11">
    <name type="scientific">Thalassospira mesophila</name>
    <dbReference type="NCBI Taxonomy" id="1293891"/>
    <lineage>
        <taxon>Bacteria</taxon>
        <taxon>Pseudomonadati</taxon>
        <taxon>Pseudomonadota</taxon>
        <taxon>Alphaproteobacteria</taxon>
        <taxon>Rhodospirillales</taxon>
        <taxon>Thalassospiraceae</taxon>
        <taxon>Thalassospira</taxon>
    </lineage>
</organism>
<dbReference type="PIRSF" id="PIRSF004669">
    <property type="entry name" value="FliQ"/>
    <property type="match status" value="1"/>
</dbReference>
<dbReference type="PRINTS" id="PR00952">
    <property type="entry name" value="TYPE3IMQPROT"/>
</dbReference>
<dbReference type="AlphaFoldDB" id="A0A1Y2L2J6"/>
<comment type="subcellular location">
    <subcellularLocation>
        <location evidence="1 9">Cell membrane</location>
        <topology evidence="1">Multi-pass membrane protein</topology>
    </subcellularLocation>
    <subcellularLocation>
        <location evidence="9">Bacterial flagellum basal body</location>
    </subcellularLocation>
</comment>
<protein>
    <recommendedName>
        <fullName evidence="3 9">Flagellar biosynthetic protein FliQ</fullName>
    </recommendedName>
</protein>
<comment type="function">
    <text evidence="9">Role in flagellar biosynthesis.</text>
</comment>
<evidence type="ECO:0000256" key="8">
    <source>
        <dbReference type="ARBA" id="ARBA00023143"/>
    </source>
</evidence>
<evidence type="ECO:0000313" key="11">
    <source>
        <dbReference type="Proteomes" id="UP000193391"/>
    </source>
</evidence>
<keyword evidence="6 9" id="KW-1133">Transmembrane helix</keyword>
<keyword evidence="11" id="KW-1185">Reference proteome</keyword>